<dbReference type="AlphaFoldDB" id="A0AAN8YNB2"/>
<organism evidence="1 2">
    <name type="scientific">Solanum bulbocastanum</name>
    <name type="common">Wild potato</name>
    <dbReference type="NCBI Taxonomy" id="147425"/>
    <lineage>
        <taxon>Eukaryota</taxon>
        <taxon>Viridiplantae</taxon>
        <taxon>Streptophyta</taxon>
        <taxon>Embryophyta</taxon>
        <taxon>Tracheophyta</taxon>
        <taxon>Spermatophyta</taxon>
        <taxon>Magnoliopsida</taxon>
        <taxon>eudicotyledons</taxon>
        <taxon>Gunneridae</taxon>
        <taxon>Pentapetalae</taxon>
        <taxon>asterids</taxon>
        <taxon>lamiids</taxon>
        <taxon>Solanales</taxon>
        <taxon>Solanaceae</taxon>
        <taxon>Solanoideae</taxon>
        <taxon>Solaneae</taxon>
        <taxon>Solanum</taxon>
    </lineage>
</organism>
<protein>
    <submittedName>
        <fullName evidence="1">Uncharacterized protein</fullName>
    </submittedName>
</protein>
<gene>
    <name evidence="1" type="ORF">RDI58_006164</name>
</gene>
<sequence length="104" mass="12088">MIYKITVFLDQHRKSGGSRRRMKNYLSTALATFLKSAFIRYIDSDEPKRKEKQHNSGIIVPFQLSDDDLVKFIVTDVIFVKTTFRQTKFIDLDLASQVQIPSKC</sequence>
<reference evidence="1 2" key="1">
    <citation type="submission" date="2024-02" db="EMBL/GenBank/DDBJ databases">
        <title>de novo genome assembly of Solanum bulbocastanum strain 11H21.</title>
        <authorList>
            <person name="Hosaka A.J."/>
        </authorList>
    </citation>
    <scope>NUCLEOTIDE SEQUENCE [LARGE SCALE GENOMIC DNA]</scope>
    <source>
        <tissue evidence="1">Young leaves</tissue>
    </source>
</reference>
<evidence type="ECO:0000313" key="1">
    <source>
        <dbReference type="EMBL" id="KAK6798461.1"/>
    </source>
</evidence>
<evidence type="ECO:0000313" key="2">
    <source>
        <dbReference type="Proteomes" id="UP001371456"/>
    </source>
</evidence>
<proteinExistence type="predicted"/>
<name>A0AAN8YNB2_SOLBU</name>
<dbReference type="EMBL" id="JBANQN010000002">
    <property type="protein sequence ID" value="KAK6798461.1"/>
    <property type="molecule type" value="Genomic_DNA"/>
</dbReference>
<dbReference type="Proteomes" id="UP001371456">
    <property type="component" value="Unassembled WGS sequence"/>
</dbReference>
<accession>A0AAN8YNB2</accession>
<comment type="caution">
    <text evidence="1">The sequence shown here is derived from an EMBL/GenBank/DDBJ whole genome shotgun (WGS) entry which is preliminary data.</text>
</comment>
<keyword evidence="2" id="KW-1185">Reference proteome</keyword>